<dbReference type="PROSITE" id="PS00913">
    <property type="entry name" value="ADH_IRON_1"/>
    <property type="match status" value="1"/>
</dbReference>
<feature type="domain" description="Alcohol dehydrogenase iron-type/glycerol dehydrogenase GldA" evidence="6">
    <location>
        <begin position="9"/>
        <end position="177"/>
    </location>
</feature>
<name>A0A939J8C2_9HYPH</name>
<evidence type="ECO:0000313" key="8">
    <source>
        <dbReference type="EMBL" id="MBO0347047.1"/>
    </source>
</evidence>
<evidence type="ECO:0000259" key="6">
    <source>
        <dbReference type="Pfam" id="PF00465"/>
    </source>
</evidence>
<dbReference type="GO" id="GO:0046872">
    <property type="term" value="F:metal ion binding"/>
    <property type="evidence" value="ECO:0007669"/>
    <property type="project" value="InterPro"/>
</dbReference>
<comment type="caution">
    <text evidence="8">The sequence shown here is derived from an EMBL/GenBank/DDBJ whole genome shotgun (WGS) entry which is preliminary data.</text>
</comment>
<proteinExistence type="inferred from homology"/>
<reference evidence="8" key="1">
    <citation type="submission" date="2021-03" db="EMBL/GenBank/DDBJ databases">
        <title>Roseibium sp. CAU 1637 isolated from Incheon.</title>
        <authorList>
            <person name="Kim W."/>
        </authorList>
    </citation>
    <scope>NUCLEOTIDE SEQUENCE</scope>
    <source>
        <strain evidence="8">CAU 1637</strain>
    </source>
</reference>
<keyword evidence="3" id="KW-0560">Oxidoreductase</keyword>
<dbReference type="InterPro" id="IPR018211">
    <property type="entry name" value="ADH_Fe_CS"/>
</dbReference>
<evidence type="ECO:0000259" key="7">
    <source>
        <dbReference type="Pfam" id="PF25137"/>
    </source>
</evidence>
<comment type="similarity">
    <text evidence="2">Belongs to the iron-containing alcohol dehydrogenase family.</text>
</comment>
<dbReference type="Proteomes" id="UP000664779">
    <property type="component" value="Unassembled WGS sequence"/>
</dbReference>
<dbReference type="Gene3D" id="3.40.50.1970">
    <property type="match status" value="1"/>
</dbReference>
<gene>
    <name evidence="8" type="ORF">J0X15_17605</name>
</gene>
<dbReference type="CDD" id="cd14861">
    <property type="entry name" value="Fe-ADH-like"/>
    <property type="match status" value="1"/>
</dbReference>
<dbReference type="Pfam" id="PF25137">
    <property type="entry name" value="ADH_Fe_C"/>
    <property type="match status" value="1"/>
</dbReference>
<dbReference type="InterPro" id="IPR039697">
    <property type="entry name" value="Alcohol_dehydrogenase_Fe"/>
</dbReference>
<dbReference type="RefSeq" id="WP_206943573.1">
    <property type="nucleotide sequence ID" value="NZ_JAFLNF010000008.1"/>
</dbReference>
<dbReference type="PANTHER" id="PTHR11496">
    <property type="entry name" value="ALCOHOL DEHYDROGENASE"/>
    <property type="match status" value="1"/>
</dbReference>
<dbReference type="Pfam" id="PF00465">
    <property type="entry name" value="Fe-ADH"/>
    <property type="match status" value="1"/>
</dbReference>
<evidence type="ECO:0000256" key="5">
    <source>
        <dbReference type="ARBA" id="ARBA00049243"/>
    </source>
</evidence>
<dbReference type="PANTHER" id="PTHR11496:SF102">
    <property type="entry name" value="ALCOHOL DEHYDROGENASE 4"/>
    <property type="match status" value="1"/>
</dbReference>
<comment type="catalytic activity">
    <reaction evidence="5">
        <text>a primary alcohol + NAD(+) = an aldehyde + NADH + H(+)</text>
        <dbReference type="Rhea" id="RHEA:10736"/>
        <dbReference type="ChEBI" id="CHEBI:15378"/>
        <dbReference type="ChEBI" id="CHEBI:15734"/>
        <dbReference type="ChEBI" id="CHEBI:17478"/>
        <dbReference type="ChEBI" id="CHEBI:57540"/>
        <dbReference type="ChEBI" id="CHEBI:57945"/>
        <dbReference type="EC" id="1.1.1.1"/>
    </reaction>
</comment>
<dbReference type="AlphaFoldDB" id="A0A939J8C2"/>
<organism evidence="8 9">
    <name type="scientific">Roseibium limicola</name>
    <dbReference type="NCBI Taxonomy" id="2816037"/>
    <lineage>
        <taxon>Bacteria</taxon>
        <taxon>Pseudomonadati</taxon>
        <taxon>Pseudomonadota</taxon>
        <taxon>Alphaproteobacteria</taxon>
        <taxon>Hyphomicrobiales</taxon>
        <taxon>Stappiaceae</taxon>
        <taxon>Roseibium</taxon>
    </lineage>
</organism>
<evidence type="ECO:0000256" key="3">
    <source>
        <dbReference type="ARBA" id="ARBA00023002"/>
    </source>
</evidence>
<keyword evidence="4" id="KW-0520">NAD</keyword>
<dbReference type="SUPFAM" id="SSF56796">
    <property type="entry name" value="Dehydroquinate synthase-like"/>
    <property type="match status" value="1"/>
</dbReference>
<evidence type="ECO:0000256" key="2">
    <source>
        <dbReference type="ARBA" id="ARBA00007358"/>
    </source>
</evidence>
<feature type="domain" description="Fe-containing alcohol dehydrogenase-like C-terminal" evidence="7">
    <location>
        <begin position="188"/>
        <end position="375"/>
    </location>
</feature>
<evidence type="ECO:0000313" key="9">
    <source>
        <dbReference type="Proteomes" id="UP000664779"/>
    </source>
</evidence>
<sequence length="382" mass="40140">MADLINYLTSIRFGFGSAGDLSSELEAQGIRCPLFVTDKGIVAAGLLKRTVATNGITSPIVFDETPPNPTDTAAAAALRVYRDRNCDGIVALGGGSPIDLAKAVALMVHHHEPLVRYAVIEGGLARIVHEFPPLIAIPTTAGTGSEVGRGAIISFKDGRKLGLISPKMIPTVAICDPELTLGLPPLQTAATGMDALTHCIETYLSPRFNPTAEAIALDGLRRAAHNIEIAFRDGTNRQARQEMMIAALHGGMTFQKGLGSVHALSHPLGGLKSVSLHHGTLNAVLLPIVLRLCEGAAPEKSAVLREVLGVAPGASLANYVSDLNKKLELPSTLGELGVSLDVVPAIAEAAMLDHSHASNVRPMSLHEYRAILTEAITGKPVF</sequence>
<dbReference type="InterPro" id="IPR056798">
    <property type="entry name" value="ADH_Fe_C"/>
</dbReference>
<accession>A0A939J8C2</accession>
<protein>
    <submittedName>
        <fullName evidence="8">Iron-containing alcohol dehydrogenase</fullName>
    </submittedName>
</protein>
<dbReference type="FunFam" id="3.40.50.1970:FF:000003">
    <property type="entry name" value="Alcohol dehydrogenase, iron-containing"/>
    <property type="match status" value="1"/>
</dbReference>
<evidence type="ECO:0000256" key="1">
    <source>
        <dbReference type="ARBA" id="ARBA00001962"/>
    </source>
</evidence>
<dbReference type="Gene3D" id="1.20.1090.10">
    <property type="entry name" value="Dehydroquinate synthase-like - alpha domain"/>
    <property type="match status" value="1"/>
</dbReference>
<dbReference type="GO" id="GO:0004022">
    <property type="term" value="F:alcohol dehydrogenase (NAD+) activity"/>
    <property type="evidence" value="ECO:0007669"/>
    <property type="project" value="UniProtKB-EC"/>
</dbReference>
<dbReference type="EMBL" id="JAFLNF010000008">
    <property type="protein sequence ID" value="MBO0347047.1"/>
    <property type="molecule type" value="Genomic_DNA"/>
</dbReference>
<comment type="cofactor">
    <cofactor evidence="1">
        <name>Fe cation</name>
        <dbReference type="ChEBI" id="CHEBI:24875"/>
    </cofactor>
</comment>
<evidence type="ECO:0000256" key="4">
    <source>
        <dbReference type="ARBA" id="ARBA00023027"/>
    </source>
</evidence>
<dbReference type="InterPro" id="IPR001670">
    <property type="entry name" value="ADH_Fe/GldA"/>
</dbReference>
<keyword evidence="9" id="KW-1185">Reference proteome</keyword>